<evidence type="ECO:0000259" key="1">
    <source>
        <dbReference type="Pfam" id="PF09851"/>
    </source>
</evidence>
<evidence type="ECO:0000313" key="2">
    <source>
        <dbReference type="EMBL" id="MBC3919087.1"/>
    </source>
</evidence>
<organism evidence="2 3">
    <name type="scientific">Undibacterium hunanense</name>
    <dbReference type="NCBI Taxonomy" id="2762292"/>
    <lineage>
        <taxon>Bacteria</taxon>
        <taxon>Pseudomonadati</taxon>
        <taxon>Pseudomonadota</taxon>
        <taxon>Betaproteobacteria</taxon>
        <taxon>Burkholderiales</taxon>
        <taxon>Oxalobacteraceae</taxon>
        <taxon>Undibacterium</taxon>
    </lineage>
</organism>
<protein>
    <submittedName>
        <fullName evidence="2">SHOCT domain-containing protein</fullName>
    </submittedName>
</protein>
<dbReference type="InterPro" id="IPR018649">
    <property type="entry name" value="SHOCT"/>
</dbReference>
<dbReference type="Pfam" id="PF09851">
    <property type="entry name" value="SHOCT"/>
    <property type="match status" value="1"/>
</dbReference>
<comment type="caution">
    <text evidence="2">The sequence shown here is derived from an EMBL/GenBank/DDBJ whole genome shotgun (WGS) entry which is preliminary data.</text>
</comment>
<gene>
    <name evidence="2" type="ORF">H8L32_16470</name>
</gene>
<dbReference type="Proteomes" id="UP000650424">
    <property type="component" value="Unassembled WGS sequence"/>
</dbReference>
<dbReference type="EMBL" id="JACOGF010000008">
    <property type="protein sequence ID" value="MBC3919087.1"/>
    <property type="molecule type" value="Genomic_DNA"/>
</dbReference>
<proteinExistence type="predicted"/>
<reference evidence="2 3" key="1">
    <citation type="submission" date="2020-08" db="EMBL/GenBank/DDBJ databases">
        <title>Novel species isolated from subtropical streams in China.</title>
        <authorList>
            <person name="Lu H."/>
        </authorList>
    </citation>
    <scope>NUCLEOTIDE SEQUENCE [LARGE SCALE GENOMIC DNA]</scope>
    <source>
        <strain evidence="2 3">CY18W</strain>
    </source>
</reference>
<sequence>MKVNSGIFSDDRYDMYVIRTKVYEKARDGETYLYDIYAQFNDDVVSYTFMWNTEVASDLSTDDILVKAMYKDICNQSAVVLRTKEEQLAISSKNPSFTPVAAKPCEPEKKALTAVEARLAQAELDAEFDPAKREISSSSSPAYRIQAATENATIQSKHNVTIQSIMSEKVMAEKTLMECKNPSKKPAAAAPALDPLDQIRKLKGLLDDKIITQEEFDKKKADLLK</sequence>
<name>A0ABR6ZT93_9BURK</name>
<evidence type="ECO:0000313" key="3">
    <source>
        <dbReference type="Proteomes" id="UP000650424"/>
    </source>
</evidence>
<feature type="domain" description="SHOCT" evidence="1">
    <location>
        <begin position="197"/>
        <end position="224"/>
    </location>
</feature>
<accession>A0ABR6ZT93</accession>
<keyword evidence="3" id="KW-1185">Reference proteome</keyword>